<dbReference type="AlphaFoldDB" id="A0A8J4H7G0"/>
<name>A0A8J4H7G0_9BACL</name>
<gene>
    <name evidence="1" type="ORF">XYCOK13_40690</name>
</gene>
<evidence type="ECO:0000313" key="2">
    <source>
        <dbReference type="Proteomes" id="UP000677918"/>
    </source>
</evidence>
<accession>A0A8J4H7G0</accession>
<dbReference type="RefSeq" id="WP_244865284.1">
    <property type="nucleotide sequence ID" value="NZ_BOVK01000075.1"/>
</dbReference>
<proteinExistence type="predicted"/>
<sequence length="173" mass="18089">MKQKWMRILFAAALLAGGIWGGSYAVTWADSVINPNQPGSANDPLVSKSYVDEKLGQLVKEEIGKLGGTAGGGGSAELEVVTLAPGQTLYAGAGTEMIVRVGKTQVVSSTVDGIPDVTSGVDVKPGSSVELNHLLINPREGRGLKHNDREQVSVIMMVRGGYLKVDANGNTVE</sequence>
<keyword evidence="2" id="KW-1185">Reference proteome</keyword>
<dbReference type="EMBL" id="BOVK01000075">
    <property type="protein sequence ID" value="GIQ71245.1"/>
    <property type="molecule type" value="Genomic_DNA"/>
</dbReference>
<comment type="caution">
    <text evidence="1">The sequence shown here is derived from an EMBL/GenBank/DDBJ whole genome shotgun (WGS) entry which is preliminary data.</text>
</comment>
<organism evidence="1 2">
    <name type="scientific">Xylanibacillus composti</name>
    <dbReference type="NCBI Taxonomy" id="1572762"/>
    <lineage>
        <taxon>Bacteria</taxon>
        <taxon>Bacillati</taxon>
        <taxon>Bacillota</taxon>
        <taxon>Bacilli</taxon>
        <taxon>Bacillales</taxon>
        <taxon>Paenibacillaceae</taxon>
        <taxon>Xylanibacillus</taxon>
    </lineage>
</organism>
<evidence type="ECO:0000313" key="1">
    <source>
        <dbReference type="EMBL" id="GIQ71245.1"/>
    </source>
</evidence>
<protein>
    <submittedName>
        <fullName evidence="1">Uncharacterized protein</fullName>
    </submittedName>
</protein>
<dbReference type="Proteomes" id="UP000677918">
    <property type="component" value="Unassembled WGS sequence"/>
</dbReference>
<reference evidence="1" key="1">
    <citation type="submission" date="2021-04" db="EMBL/GenBank/DDBJ databases">
        <title>Draft genome sequence of Xylanibacillus composti strain K13.</title>
        <authorList>
            <person name="Uke A."/>
            <person name="Chhe C."/>
            <person name="Baramee S."/>
            <person name="Kosugi A."/>
        </authorList>
    </citation>
    <scope>NUCLEOTIDE SEQUENCE</scope>
    <source>
        <strain evidence="1">K13</strain>
    </source>
</reference>